<organism evidence="3">
    <name type="scientific">Brugia timori</name>
    <dbReference type="NCBI Taxonomy" id="42155"/>
    <lineage>
        <taxon>Eukaryota</taxon>
        <taxon>Metazoa</taxon>
        <taxon>Ecdysozoa</taxon>
        <taxon>Nematoda</taxon>
        <taxon>Chromadorea</taxon>
        <taxon>Rhabditida</taxon>
        <taxon>Spirurina</taxon>
        <taxon>Spiruromorpha</taxon>
        <taxon>Filarioidea</taxon>
        <taxon>Onchocercidae</taxon>
        <taxon>Brugia</taxon>
    </lineage>
</organism>
<protein>
    <submittedName>
        <fullName evidence="1 3">Uncharacterized protein</fullName>
    </submittedName>
</protein>
<accession>A0A0R3R3B3</accession>
<dbReference type="AlphaFoldDB" id="A0A0R3R3B3"/>
<reference evidence="1 2" key="2">
    <citation type="submission" date="2018-11" db="EMBL/GenBank/DDBJ databases">
        <authorList>
            <consortium name="Pathogen Informatics"/>
        </authorList>
    </citation>
    <scope>NUCLEOTIDE SEQUENCE [LARGE SCALE GENOMIC DNA]</scope>
</reference>
<dbReference type="Proteomes" id="UP000280834">
    <property type="component" value="Unassembled WGS sequence"/>
</dbReference>
<name>A0A0R3R3B3_9BILA</name>
<gene>
    <name evidence="1" type="ORF">BTMF_LOCUS12499</name>
</gene>
<dbReference type="WBParaSite" id="BTMF_0001450301-mRNA-1">
    <property type="protein sequence ID" value="BTMF_0001450301-mRNA-1"/>
    <property type="gene ID" value="BTMF_0001450301"/>
</dbReference>
<dbReference type="EMBL" id="UZAG01019218">
    <property type="protein sequence ID" value="VDO42838.1"/>
    <property type="molecule type" value="Genomic_DNA"/>
</dbReference>
<reference evidence="3" key="1">
    <citation type="submission" date="2017-02" db="UniProtKB">
        <authorList>
            <consortium name="WormBaseParasite"/>
        </authorList>
    </citation>
    <scope>IDENTIFICATION</scope>
</reference>
<evidence type="ECO:0000313" key="2">
    <source>
        <dbReference type="Proteomes" id="UP000280834"/>
    </source>
</evidence>
<evidence type="ECO:0000313" key="3">
    <source>
        <dbReference type="WBParaSite" id="BTMF_0001450301-mRNA-1"/>
    </source>
</evidence>
<sequence length="55" mass="6318">MLNNPDFTDNLKKISGKNNNSRKCMIFQFMGNSNLCIRQLRYDSLNIPDCTSISC</sequence>
<keyword evidence="2" id="KW-1185">Reference proteome</keyword>
<proteinExistence type="predicted"/>
<evidence type="ECO:0000313" key="1">
    <source>
        <dbReference type="EMBL" id="VDO42838.1"/>
    </source>
</evidence>